<dbReference type="AlphaFoldDB" id="A0AAP0N074"/>
<name>A0AAP0N074_9ROSI</name>
<feature type="domain" description="Retroviral polymerase SH3-like" evidence="3">
    <location>
        <begin position="141"/>
        <end position="198"/>
    </location>
</feature>
<keyword evidence="2" id="KW-0812">Transmembrane</keyword>
<evidence type="ECO:0000313" key="4">
    <source>
        <dbReference type="EMBL" id="KAK9230402.1"/>
    </source>
</evidence>
<protein>
    <recommendedName>
        <fullName evidence="3">Retroviral polymerase SH3-like domain-containing protein</fullName>
    </recommendedName>
</protein>
<dbReference type="PANTHER" id="PTHR42648:SF22">
    <property type="entry name" value="REVERSE TRANSCRIPTASE TY1_COPIA-TYPE DOMAIN-CONTAINING PROTEIN"/>
    <property type="match status" value="1"/>
</dbReference>
<feature type="transmembrane region" description="Helical" evidence="2">
    <location>
        <begin position="56"/>
        <end position="75"/>
    </location>
</feature>
<dbReference type="Proteomes" id="UP001428341">
    <property type="component" value="Unassembled WGS sequence"/>
</dbReference>
<gene>
    <name evidence="4" type="ORF">WN944_023370</name>
</gene>
<feature type="compositionally biased region" description="Polar residues" evidence="1">
    <location>
        <begin position="272"/>
        <end position="283"/>
    </location>
</feature>
<dbReference type="EMBL" id="JBCGBO010000001">
    <property type="protein sequence ID" value="KAK9230402.1"/>
    <property type="molecule type" value="Genomic_DNA"/>
</dbReference>
<keyword evidence="2" id="KW-0472">Membrane</keyword>
<keyword evidence="5" id="KW-1185">Reference proteome</keyword>
<evidence type="ECO:0000256" key="2">
    <source>
        <dbReference type="SAM" id="Phobius"/>
    </source>
</evidence>
<evidence type="ECO:0000256" key="1">
    <source>
        <dbReference type="SAM" id="MobiDB-lite"/>
    </source>
</evidence>
<dbReference type="Pfam" id="PF25597">
    <property type="entry name" value="SH3_retrovirus"/>
    <property type="match status" value="1"/>
</dbReference>
<dbReference type="InterPro" id="IPR039537">
    <property type="entry name" value="Retrotran_Ty1/copia-like"/>
</dbReference>
<accession>A0AAP0N074</accession>
<keyword evidence="2" id="KW-1133">Transmembrane helix</keyword>
<proteinExistence type="predicted"/>
<dbReference type="InterPro" id="IPR057670">
    <property type="entry name" value="SH3_retrovirus"/>
</dbReference>
<comment type="caution">
    <text evidence="4">The sequence shown here is derived from an EMBL/GenBank/DDBJ whole genome shotgun (WGS) entry which is preliminary data.</text>
</comment>
<organism evidence="4 5">
    <name type="scientific">Citrus x changshan-huyou</name>
    <dbReference type="NCBI Taxonomy" id="2935761"/>
    <lineage>
        <taxon>Eukaryota</taxon>
        <taxon>Viridiplantae</taxon>
        <taxon>Streptophyta</taxon>
        <taxon>Embryophyta</taxon>
        <taxon>Tracheophyta</taxon>
        <taxon>Spermatophyta</taxon>
        <taxon>Magnoliopsida</taxon>
        <taxon>eudicotyledons</taxon>
        <taxon>Gunneridae</taxon>
        <taxon>Pentapetalae</taxon>
        <taxon>rosids</taxon>
        <taxon>malvids</taxon>
        <taxon>Sapindales</taxon>
        <taxon>Rutaceae</taxon>
        <taxon>Aurantioideae</taxon>
        <taxon>Citrus</taxon>
    </lineage>
</organism>
<dbReference type="PANTHER" id="PTHR42648">
    <property type="entry name" value="TRANSPOSASE, PUTATIVE-RELATED"/>
    <property type="match status" value="1"/>
</dbReference>
<evidence type="ECO:0000259" key="3">
    <source>
        <dbReference type="Pfam" id="PF25597"/>
    </source>
</evidence>
<feature type="region of interest" description="Disordered" evidence="1">
    <location>
        <begin position="263"/>
        <end position="283"/>
    </location>
</feature>
<sequence>MVMTKWQWRVGDGGADADDAGEGCTALLPLHERLPSQPQLSKTDVAAQLMPLGLGVLRFGELGIFGFGFAIWVWVLPGPDWPGPGRIRSGRVFLTPLLASAAYLINRTPSSSLGFQTPFQVLNDAIMLPNVPNLPPHVFGCVAFVHLPQQDKLSPRALRCVFVGYALHQKGYRCYHPPSRKIYITMDVVFHKDIMYYLSEPEFQGEYNEEEIHTLTYLPPEEGQSSIEIINLQDTGKENGDDFQVEISEDTFGEHNNSDTTAIENESHEEIPNQSSADDVPTTSPIRRILPQHQNRGIPKTTYEPDFSSRVKYPMSHFVSNHRLSESNQSFVNQLSIVSIHNSVQEALKDPKWKAAMNDEMRSL</sequence>
<reference evidence="4 5" key="1">
    <citation type="submission" date="2024-05" db="EMBL/GenBank/DDBJ databases">
        <title>Haplotype-resolved chromosome-level genome assembly of Huyou (Citrus changshanensis).</title>
        <authorList>
            <person name="Miao C."/>
            <person name="Chen W."/>
            <person name="Wu Y."/>
            <person name="Wang L."/>
            <person name="Zhao S."/>
            <person name="Grierson D."/>
            <person name="Xu C."/>
            <person name="Chen K."/>
        </authorList>
    </citation>
    <scope>NUCLEOTIDE SEQUENCE [LARGE SCALE GENOMIC DNA]</scope>
    <source>
        <strain evidence="4">01-14</strain>
        <tissue evidence="4">Leaf</tissue>
    </source>
</reference>
<evidence type="ECO:0000313" key="5">
    <source>
        <dbReference type="Proteomes" id="UP001428341"/>
    </source>
</evidence>